<feature type="domain" description="Sigma-54 factor interaction" evidence="5">
    <location>
        <begin position="415"/>
        <end position="481"/>
    </location>
</feature>
<dbReference type="Pfam" id="PF02954">
    <property type="entry name" value="HTH_8"/>
    <property type="match status" value="1"/>
</dbReference>
<dbReference type="RefSeq" id="WP_141003216.1">
    <property type="nucleotide sequence ID" value="NZ_BAAAOR010000050.1"/>
</dbReference>
<evidence type="ECO:0000259" key="5">
    <source>
        <dbReference type="PROSITE" id="PS50045"/>
    </source>
</evidence>
<dbReference type="PANTHER" id="PTHR32071:SF122">
    <property type="entry name" value="SIGMA FACTOR"/>
    <property type="match status" value="1"/>
</dbReference>
<evidence type="ECO:0000313" key="6">
    <source>
        <dbReference type="EMBL" id="GAA1548462.1"/>
    </source>
</evidence>
<dbReference type="PROSITE" id="PS50045">
    <property type="entry name" value="SIGMA54_INTERACT_4"/>
    <property type="match status" value="1"/>
</dbReference>
<name>A0ABN2BWG4_9ACTN</name>
<dbReference type="PRINTS" id="PR01590">
    <property type="entry name" value="HTHFIS"/>
</dbReference>
<dbReference type="SUPFAM" id="SSF52540">
    <property type="entry name" value="P-loop containing nucleoside triphosphate hydrolases"/>
    <property type="match status" value="1"/>
</dbReference>
<proteinExistence type="predicted"/>
<keyword evidence="1" id="KW-0547">Nucleotide-binding</keyword>
<dbReference type="InterPro" id="IPR002197">
    <property type="entry name" value="HTH_Fis"/>
</dbReference>
<protein>
    <submittedName>
        <fullName evidence="6">Transcriptional regulator MimR</fullName>
    </submittedName>
</protein>
<comment type="caution">
    <text evidence="6">The sequence shown here is derived from an EMBL/GenBank/DDBJ whole genome shotgun (WGS) entry which is preliminary data.</text>
</comment>
<dbReference type="Gene3D" id="1.10.10.60">
    <property type="entry name" value="Homeodomain-like"/>
    <property type="match status" value="1"/>
</dbReference>
<dbReference type="PANTHER" id="PTHR32071">
    <property type="entry name" value="TRANSCRIPTIONAL REGULATORY PROTEIN"/>
    <property type="match status" value="1"/>
</dbReference>
<dbReference type="Gene3D" id="3.40.50.300">
    <property type="entry name" value="P-loop containing nucleotide triphosphate hydrolases"/>
    <property type="match status" value="1"/>
</dbReference>
<keyword evidence="3" id="KW-0805">Transcription regulation</keyword>
<dbReference type="InterPro" id="IPR009057">
    <property type="entry name" value="Homeodomain-like_sf"/>
</dbReference>
<keyword evidence="2" id="KW-0067">ATP-binding</keyword>
<dbReference type="EMBL" id="BAAAOR010000050">
    <property type="protein sequence ID" value="GAA1548462.1"/>
    <property type="molecule type" value="Genomic_DNA"/>
</dbReference>
<dbReference type="Gene3D" id="1.10.8.60">
    <property type="match status" value="1"/>
</dbReference>
<dbReference type="InterPro" id="IPR058031">
    <property type="entry name" value="AAA_lid_NorR"/>
</dbReference>
<reference evidence="6 7" key="1">
    <citation type="journal article" date="2019" name="Int. J. Syst. Evol. Microbiol.">
        <title>The Global Catalogue of Microorganisms (GCM) 10K type strain sequencing project: providing services to taxonomists for standard genome sequencing and annotation.</title>
        <authorList>
            <consortium name="The Broad Institute Genomics Platform"/>
            <consortium name="The Broad Institute Genome Sequencing Center for Infectious Disease"/>
            <person name="Wu L."/>
            <person name="Ma J."/>
        </authorList>
    </citation>
    <scope>NUCLEOTIDE SEQUENCE [LARGE SCALE GENOMIC DNA]</scope>
    <source>
        <strain evidence="6 7">JCM 14942</strain>
    </source>
</reference>
<evidence type="ECO:0000313" key="7">
    <source>
        <dbReference type="Proteomes" id="UP001500842"/>
    </source>
</evidence>
<keyword evidence="7" id="KW-1185">Reference proteome</keyword>
<dbReference type="Gene3D" id="3.30.450.40">
    <property type="match status" value="1"/>
</dbReference>
<evidence type="ECO:0000256" key="1">
    <source>
        <dbReference type="ARBA" id="ARBA00022741"/>
    </source>
</evidence>
<accession>A0ABN2BWG4</accession>
<evidence type="ECO:0000256" key="4">
    <source>
        <dbReference type="ARBA" id="ARBA00023163"/>
    </source>
</evidence>
<organism evidence="6 7">
    <name type="scientific">Nocardioides humi</name>
    <dbReference type="NCBI Taxonomy" id="449461"/>
    <lineage>
        <taxon>Bacteria</taxon>
        <taxon>Bacillati</taxon>
        <taxon>Actinomycetota</taxon>
        <taxon>Actinomycetes</taxon>
        <taxon>Propionibacteriales</taxon>
        <taxon>Nocardioidaceae</taxon>
        <taxon>Nocardioides</taxon>
    </lineage>
</organism>
<evidence type="ECO:0000256" key="2">
    <source>
        <dbReference type="ARBA" id="ARBA00022840"/>
    </source>
</evidence>
<gene>
    <name evidence="6" type="primary">mimR</name>
    <name evidence="6" type="ORF">GCM10009788_58050</name>
</gene>
<dbReference type="InterPro" id="IPR029016">
    <property type="entry name" value="GAF-like_dom_sf"/>
</dbReference>
<sequence>MATHSPDAADEERLDRIRLSHYRSQRAGLDSDTGLKVVTEDFDADSRLLNASRPALRRLSESLEGLMAGGLLTDRHGTVIDRYFGDDRMGRAADRLGAVIGASFNEERTGTNGLSVPLETREPILVHAEEHFLTDLRGFTCYGVPIVNPVTNRLEGVVDLMVEEAISPALMASVLDQAVNDITGRLLGDYDPGIAQQIAAFKSLSARTRDAVTLIARDFIVHNLRAADLVVGDDADALRQLAERLGPDDSDTMSLASGVDVTVSASSTGVDGAVLLRLRDGNRAKRRSSPSPRTTALERLIASTTQTTESVMVIGEPGSGRTRTALTIASTTGFTELDVSRTTPDERRATLAGLRQQQDAVLLVEHVDHLDNETARSIIDHMRAEPPLRVIATAEPGFATNPSVEYIASLCCSWIEIPPLRQRTAELSTIVERLLEDIATARSIDRSNRPAMPRATLHHLKSLPWPGNVAELRRVLEASTERRSVGDIVISDLPERYQRATSSRTNLTPIEQAERDLIIEALAQNSGNKVRAAQHLGISRSKLYDRLRHFRIELP</sequence>
<dbReference type="SUPFAM" id="SSF46689">
    <property type="entry name" value="Homeodomain-like"/>
    <property type="match status" value="1"/>
</dbReference>
<dbReference type="Pfam" id="PF25601">
    <property type="entry name" value="AAA_lid_14"/>
    <property type="match status" value="1"/>
</dbReference>
<dbReference type="InterPro" id="IPR027417">
    <property type="entry name" value="P-loop_NTPase"/>
</dbReference>
<evidence type="ECO:0000256" key="3">
    <source>
        <dbReference type="ARBA" id="ARBA00023015"/>
    </source>
</evidence>
<keyword evidence="4" id="KW-0804">Transcription</keyword>
<dbReference type="Proteomes" id="UP001500842">
    <property type="component" value="Unassembled WGS sequence"/>
</dbReference>
<dbReference type="InterPro" id="IPR002078">
    <property type="entry name" value="Sigma_54_int"/>
</dbReference>